<protein>
    <submittedName>
        <fullName evidence="11">MFS transporter</fullName>
    </submittedName>
</protein>
<feature type="region of interest" description="Disordered" evidence="8">
    <location>
        <begin position="576"/>
        <end position="614"/>
    </location>
</feature>
<feature type="region of interest" description="Disordered" evidence="8">
    <location>
        <begin position="1"/>
        <end position="80"/>
    </location>
</feature>
<keyword evidence="2" id="KW-0813">Transport</keyword>
<dbReference type="NCBIfam" id="TIGR00711">
    <property type="entry name" value="efflux_EmrB"/>
    <property type="match status" value="1"/>
</dbReference>
<evidence type="ECO:0000256" key="2">
    <source>
        <dbReference type="ARBA" id="ARBA00022448"/>
    </source>
</evidence>
<feature type="transmembrane region" description="Helical" evidence="9">
    <location>
        <begin position="348"/>
        <end position="375"/>
    </location>
</feature>
<dbReference type="PRINTS" id="PR01036">
    <property type="entry name" value="TCRTETB"/>
</dbReference>
<evidence type="ECO:0000256" key="9">
    <source>
        <dbReference type="SAM" id="Phobius"/>
    </source>
</evidence>
<dbReference type="Gene3D" id="1.20.1720.10">
    <property type="entry name" value="Multidrug resistance protein D"/>
    <property type="match status" value="2"/>
</dbReference>
<dbReference type="InterPro" id="IPR011701">
    <property type="entry name" value="MFS"/>
</dbReference>
<dbReference type="PANTHER" id="PTHR42718:SF39">
    <property type="entry name" value="ACTINORHODIN TRANSPORTER-RELATED"/>
    <property type="match status" value="1"/>
</dbReference>
<feature type="domain" description="Major facilitator superfamily (MFS) profile" evidence="10">
    <location>
        <begin position="91"/>
        <end position="577"/>
    </location>
</feature>
<dbReference type="SUPFAM" id="SSF103473">
    <property type="entry name" value="MFS general substrate transporter"/>
    <property type="match status" value="1"/>
</dbReference>
<comment type="caution">
    <text evidence="11">The sequence shown here is derived from an EMBL/GenBank/DDBJ whole genome shotgun (WGS) entry which is preliminary data.</text>
</comment>
<dbReference type="EMBL" id="BSBI01000020">
    <property type="protein sequence ID" value="GLF99493.1"/>
    <property type="molecule type" value="Genomic_DNA"/>
</dbReference>
<evidence type="ECO:0000256" key="8">
    <source>
        <dbReference type="SAM" id="MobiDB-lite"/>
    </source>
</evidence>
<organism evidence="11 12">
    <name type="scientific">Streptomyces yaizuensis</name>
    <dbReference type="NCBI Taxonomy" id="2989713"/>
    <lineage>
        <taxon>Bacteria</taxon>
        <taxon>Bacillati</taxon>
        <taxon>Actinomycetota</taxon>
        <taxon>Actinomycetes</taxon>
        <taxon>Kitasatosporales</taxon>
        <taxon>Streptomycetaceae</taxon>
        <taxon>Streptomyces</taxon>
    </lineage>
</organism>
<evidence type="ECO:0000256" key="3">
    <source>
        <dbReference type="ARBA" id="ARBA00022475"/>
    </source>
</evidence>
<feature type="transmembrane region" description="Helical" evidence="9">
    <location>
        <begin position="448"/>
        <end position="471"/>
    </location>
</feature>
<evidence type="ECO:0000313" key="11">
    <source>
        <dbReference type="EMBL" id="GLF99493.1"/>
    </source>
</evidence>
<keyword evidence="6 9" id="KW-0472">Membrane</keyword>
<evidence type="ECO:0000256" key="5">
    <source>
        <dbReference type="ARBA" id="ARBA00022989"/>
    </source>
</evidence>
<keyword evidence="7" id="KW-0046">Antibiotic resistance</keyword>
<feature type="transmembrane region" description="Helical" evidence="9">
    <location>
        <begin position="492"/>
        <end position="509"/>
    </location>
</feature>
<dbReference type="InterPro" id="IPR004638">
    <property type="entry name" value="EmrB-like"/>
</dbReference>
<dbReference type="Proteomes" id="UP001291653">
    <property type="component" value="Unassembled WGS sequence"/>
</dbReference>
<dbReference type="Pfam" id="PF07690">
    <property type="entry name" value="MFS_1"/>
    <property type="match status" value="1"/>
</dbReference>
<evidence type="ECO:0000256" key="7">
    <source>
        <dbReference type="ARBA" id="ARBA00023251"/>
    </source>
</evidence>
<evidence type="ECO:0000313" key="12">
    <source>
        <dbReference type="Proteomes" id="UP001291653"/>
    </source>
</evidence>
<keyword evidence="3" id="KW-1003">Cell membrane</keyword>
<feature type="transmembrane region" description="Helical" evidence="9">
    <location>
        <begin position="387"/>
        <end position="405"/>
    </location>
</feature>
<dbReference type="PANTHER" id="PTHR42718">
    <property type="entry name" value="MAJOR FACILITATOR SUPERFAMILY MULTIDRUG TRANSPORTER MFSC"/>
    <property type="match status" value="1"/>
</dbReference>
<accession>A0ABQ5PA74</accession>
<dbReference type="PROSITE" id="PS50850">
    <property type="entry name" value="MFS"/>
    <property type="match status" value="1"/>
</dbReference>
<evidence type="ECO:0000256" key="1">
    <source>
        <dbReference type="ARBA" id="ARBA00004651"/>
    </source>
</evidence>
<feature type="compositionally biased region" description="Basic and acidic residues" evidence="8">
    <location>
        <begin position="605"/>
        <end position="614"/>
    </location>
</feature>
<dbReference type="CDD" id="cd17321">
    <property type="entry name" value="MFS_MMR_MDR_like"/>
    <property type="match status" value="1"/>
</dbReference>
<feature type="transmembrane region" description="Helical" evidence="9">
    <location>
        <begin position="157"/>
        <end position="176"/>
    </location>
</feature>
<evidence type="ECO:0000256" key="6">
    <source>
        <dbReference type="ARBA" id="ARBA00023136"/>
    </source>
</evidence>
<comment type="subcellular location">
    <subcellularLocation>
        <location evidence="1">Cell membrane</location>
        <topology evidence="1">Multi-pass membrane protein</topology>
    </subcellularLocation>
</comment>
<gene>
    <name evidence="11" type="ORF">SYYSPA8_34370</name>
</gene>
<reference evidence="11 12" key="1">
    <citation type="submission" date="2022-10" db="EMBL/GenBank/DDBJ databases">
        <title>Draft genome sequence of Streptomyces sp. YSPA8.</title>
        <authorList>
            <person name="Moriuchi R."/>
            <person name="Dohra H."/>
            <person name="Yamamura H."/>
            <person name="Kodani S."/>
        </authorList>
    </citation>
    <scope>NUCLEOTIDE SEQUENCE [LARGE SCALE GENOMIC DNA]</scope>
    <source>
        <strain evidence="11 12">YSPA8</strain>
    </source>
</reference>
<feature type="transmembrane region" description="Helical" evidence="9">
    <location>
        <begin position="215"/>
        <end position="237"/>
    </location>
</feature>
<feature type="transmembrane region" description="Helical" evidence="9">
    <location>
        <begin position="182"/>
        <end position="203"/>
    </location>
</feature>
<feature type="transmembrane region" description="Helical" evidence="9">
    <location>
        <begin position="89"/>
        <end position="113"/>
    </location>
</feature>
<dbReference type="InterPro" id="IPR036259">
    <property type="entry name" value="MFS_trans_sf"/>
</dbReference>
<feature type="transmembrane region" description="Helical" evidence="9">
    <location>
        <begin position="125"/>
        <end position="145"/>
    </location>
</feature>
<keyword evidence="12" id="KW-1185">Reference proteome</keyword>
<keyword evidence="5 9" id="KW-1133">Transmembrane helix</keyword>
<dbReference type="InterPro" id="IPR020846">
    <property type="entry name" value="MFS_dom"/>
</dbReference>
<feature type="region of interest" description="Disordered" evidence="8">
    <location>
        <begin position="517"/>
        <end position="538"/>
    </location>
</feature>
<feature type="transmembrane region" description="Helical" evidence="9">
    <location>
        <begin position="417"/>
        <end position="436"/>
    </location>
</feature>
<proteinExistence type="predicted"/>
<name>A0ABQ5PA74_9ACTN</name>
<feature type="transmembrane region" description="Helical" evidence="9">
    <location>
        <begin position="553"/>
        <end position="571"/>
    </location>
</feature>
<evidence type="ECO:0000256" key="4">
    <source>
        <dbReference type="ARBA" id="ARBA00022692"/>
    </source>
</evidence>
<evidence type="ECO:0000259" key="10">
    <source>
        <dbReference type="PROSITE" id="PS50850"/>
    </source>
</evidence>
<feature type="transmembrane region" description="Helical" evidence="9">
    <location>
        <begin position="280"/>
        <end position="297"/>
    </location>
</feature>
<keyword evidence="4 9" id="KW-0812">Transmembrane</keyword>
<feature type="transmembrane region" description="Helical" evidence="9">
    <location>
        <begin position="309"/>
        <end position="328"/>
    </location>
</feature>
<sequence>MSSEHHADGGPPPSPNTTAPLGEQATPATPAKPATPTVPAQPSGAAAPSPATTEAGAAPGTTGAPGATRAPAAVGAPGAAGTEQDRRRWIALAIVMTAAFMDLVDVTIVNIAIPAIERDLGASFGAIQWITAGYALAFAAGLITGGRLGDIYGRKRLFLIGITGFTIASALCGFALSTEMLVGSRILQGAMAAMMVPQVLAIVHTTFPAHERGKVFGLFGAIVGLGAVSGPLLGALLTEWNLFGLEWRPIFLINLPVGIAGVILGRIYITESRAPKALRLDLVGVVLVTAALLMLIYPLTRGRELDWPLWGHVSMLASPVVLAAFVAYERYKTRKDGSPLVELSLFRVRSFAAGIAVQLTMGVVMGVFFLVWTLYMQIGLGWGALKAGLTGVPFSIAVSVAAGMSVQKLVPRFGRKVLQAGALAMAVGVLFFLWASDHYGPDMSPWRMMPALVVMGVGMGLIVAPLTDAILSEVPREHAGSASGLLSTVQQTGTALGLGLVAVVFFGAMPGGVGDGISGHGSADPGSSGAPQGDPDVMRQMVGSAFGEGFQNSLGWVAGVLGLIFALMFLLPAKPKQHLEGGGADDDGPDGGSRDGDDPDGGGTVKEREPVLSH</sequence>
<feature type="compositionally biased region" description="Low complexity" evidence="8">
    <location>
        <begin position="25"/>
        <end position="80"/>
    </location>
</feature>
<feature type="transmembrane region" description="Helical" evidence="9">
    <location>
        <begin position="249"/>
        <end position="268"/>
    </location>
</feature>